<evidence type="ECO:0000256" key="1">
    <source>
        <dbReference type="ARBA" id="ARBA00000085"/>
    </source>
</evidence>
<keyword evidence="8" id="KW-0157">Chromophore</keyword>
<dbReference type="InterPro" id="IPR029016">
    <property type="entry name" value="GAF-like_dom_sf"/>
</dbReference>
<dbReference type="PANTHER" id="PTHR42878">
    <property type="entry name" value="TWO-COMPONENT HISTIDINE KINASE"/>
    <property type="match status" value="1"/>
</dbReference>
<dbReference type="GO" id="GO:0005524">
    <property type="term" value="F:ATP binding"/>
    <property type="evidence" value="ECO:0007669"/>
    <property type="project" value="UniProtKB-KW"/>
</dbReference>
<evidence type="ECO:0000256" key="5">
    <source>
        <dbReference type="ARBA" id="ARBA00022606"/>
    </source>
</evidence>
<keyword evidence="9" id="KW-0675">Receptor</keyword>
<dbReference type="PANTHER" id="PTHR42878:SF15">
    <property type="entry name" value="BACTERIOPHYTOCHROME"/>
    <property type="match status" value="1"/>
</dbReference>
<dbReference type="PRINTS" id="PR01033">
    <property type="entry name" value="PHYTOCHROME"/>
</dbReference>
<dbReference type="InterPro" id="IPR005467">
    <property type="entry name" value="His_kinase_dom"/>
</dbReference>
<dbReference type="SUPFAM" id="SSF55781">
    <property type="entry name" value="GAF domain-like"/>
    <property type="match status" value="2"/>
</dbReference>
<organism evidence="12 13">
    <name type="scientific">Terrimonas ginsenosidimutans</name>
    <dbReference type="NCBI Taxonomy" id="2908004"/>
    <lineage>
        <taxon>Bacteria</taxon>
        <taxon>Pseudomonadati</taxon>
        <taxon>Bacteroidota</taxon>
        <taxon>Chitinophagia</taxon>
        <taxon>Chitinophagales</taxon>
        <taxon>Chitinophagaceae</taxon>
        <taxon>Terrimonas</taxon>
    </lineage>
</organism>
<name>A0ABS9KQL6_9BACT</name>
<dbReference type="SMART" id="SM00388">
    <property type="entry name" value="HisKA"/>
    <property type="match status" value="1"/>
</dbReference>
<dbReference type="Pfam" id="PF08446">
    <property type="entry name" value="PAS_2"/>
    <property type="match status" value="1"/>
</dbReference>
<dbReference type="Gene3D" id="3.30.450.20">
    <property type="entry name" value="PAS domain"/>
    <property type="match status" value="1"/>
</dbReference>
<dbReference type="Gene3D" id="3.30.450.40">
    <property type="match status" value="1"/>
</dbReference>
<dbReference type="SMART" id="SM00387">
    <property type="entry name" value="HATPase_c"/>
    <property type="match status" value="1"/>
</dbReference>
<dbReference type="InterPro" id="IPR001294">
    <property type="entry name" value="Phytochrome"/>
</dbReference>
<keyword evidence="7" id="KW-0418">Kinase</keyword>
<dbReference type="Pfam" id="PF01590">
    <property type="entry name" value="GAF"/>
    <property type="match status" value="1"/>
</dbReference>
<dbReference type="SUPFAM" id="SSF55874">
    <property type="entry name" value="ATPase domain of HSP90 chaperone/DNA topoisomerase II/histidine kinase"/>
    <property type="match status" value="1"/>
</dbReference>
<dbReference type="RefSeq" id="WP_237871207.1">
    <property type="nucleotide sequence ID" value="NZ_JAKLTR010000005.1"/>
</dbReference>
<dbReference type="InterPro" id="IPR050351">
    <property type="entry name" value="BphY/WalK/GraS-like"/>
</dbReference>
<dbReference type="Pfam" id="PF00360">
    <property type="entry name" value="PHY"/>
    <property type="match status" value="1"/>
</dbReference>
<dbReference type="InterPro" id="IPR036890">
    <property type="entry name" value="HATPase_C_sf"/>
</dbReference>
<keyword evidence="6" id="KW-0808">Transferase</keyword>
<evidence type="ECO:0000313" key="13">
    <source>
        <dbReference type="Proteomes" id="UP001165367"/>
    </source>
</evidence>
<dbReference type="InterPro" id="IPR043150">
    <property type="entry name" value="Phytochrome_PHY_sf"/>
</dbReference>
<evidence type="ECO:0000259" key="11">
    <source>
        <dbReference type="PROSITE" id="PS50109"/>
    </source>
</evidence>
<dbReference type="Gene3D" id="3.30.450.270">
    <property type="match status" value="1"/>
</dbReference>
<keyword evidence="4" id="KW-0600">Photoreceptor protein</keyword>
<dbReference type="InterPro" id="IPR035965">
    <property type="entry name" value="PAS-like_dom_sf"/>
</dbReference>
<keyword evidence="5" id="KW-0716">Sensory transduction</keyword>
<dbReference type="SUPFAM" id="SSF55785">
    <property type="entry name" value="PYP-like sensor domain (PAS domain)"/>
    <property type="match status" value="1"/>
</dbReference>
<keyword evidence="13" id="KW-1185">Reference proteome</keyword>
<dbReference type="Gene3D" id="1.10.287.130">
    <property type="match status" value="1"/>
</dbReference>
<protein>
    <recommendedName>
        <fullName evidence="3">histidine kinase</fullName>
        <ecNumber evidence="3">2.7.13.3</ecNumber>
    </recommendedName>
</protein>
<dbReference type="InterPro" id="IPR003661">
    <property type="entry name" value="HisK_dim/P_dom"/>
</dbReference>
<comment type="catalytic activity">
    <reaction evidence="1">
        <text>ATP + protein L-histidine = ADP + protein N-phospho-L-histidine.</text>
        <dbReference type="EC" id="2.7.13.3"/>
    </reaction>
</comment>
<dbReference type="EMBL" id="JAKLTR010000005">
    <property type="protein sequence ID" value="MCG2614618.1"/>
    <property type="molecule type" value="Genomic_DNA"/>
</dbReference>
<gene>
    <name evidence="12" type="ORF">LZZ85_10010</name>
</gene>
<dbReference type="Gene3D" id="3.30.565.10">
    <property type="entry name" value="Histidine kinase-like ATPase, C-terminal domain"/>
    <property type="match status" value="1"/>
</dbReference>
<dbReference type="InterPro" id="IPR003594">
    <property type="entry name" value="HATPase_dom"/>
</dbReference>
<evidence type="ECO:0000256" key="8">
    <source>
        <dbReference type="ARBA" id="ARBA00022991"/>
    </source>
</evidence>
<dbReference type="SUPFAM" id="SSF47384">
    <property type="entry name" value="Homodimeric domain of signal transducing histidine kinase"/>
    <property type="match status" value="1"/>
</dbReference>
<accession>A0ABS9KQL6</accession>
<dbReference type="PROSITE" id="PS50046">
    <property type="entry name" value="PHYTOCHROME_2"/>
    <property type="match status" value="1"/>
</dbReference>
<sequence>MENTFTADLTNCDREPIHIPGFVQSHGFLLALTPGTFLINKASLNTKEFLDKDAQSLISQPLSTLEKNIVPAKAGSTLMDLIRLATITSNLEQINPQPVLVNGKEMLFVIHQYLDQIICEFEPMQSSDDTITLQKLMSTSLSVIQSSVTFDELLQHVSKLVKEITGYSRIMIYKFHKDQHGEVIAEANDEHLESWLHLHYPASDIPSQARELYKLNLVRIIADVNSTPSGLISSPENKKPLDLTHSVLRSVSPIHIEYLKNMEVGASFSISLISKGELWGLIACHNSTARFIDYNSRVACKFIGQLFSAALEFKYAEDAEEKSTNYRDKQQQLLEQLMKGDDPVKSLINSEVNLLDINTATGVVFFYEGKQYRLGEVPPETEVDDLIAWVRKHEHSNFFQTSTLPLQYPAAKKLSSVASGIMVTEISHEFSEYIIWFKPEMIKTVDWAGQQEKDTSVSEDGSLRISPRKSFAKWTQEVKFNSDEWSNNEIAAAIKLREDLIQVINKKAGEIRKLNELLKEAYDELDTFSFTISHDLRTPLSSIKNYTEIIMEDHGSQLDEEAKFLFGKVIIAADKMAGLIRDVLQYSRVGRAELATDPVDMKKMLAEIREELITPGKEKDVILEIKNTPDVCGDKTMILQLFTNLVNNAVKYSTLPTQIARVSVNGEVEDGFVTYTIEDNGIGIDMRYANRIFELFKRMDNVKKIEGTGVGLAIAKRIVEKHDGKIWLESRLNHGTKFYVSLPIK</sequence>
<evidence type="ECO:0000256" key="9">
    <source>
        <dbReference type="ARBA" id="ARBA00023170"/>
    </source>
</evidence>
<reference evidence="12" key="1">
    <citation type="submission" date="2022-01" db="EMBL/GenBank/DDBJ databases">
        <authorList>
            <person name="Jo J.-H."/>
            <person name="Im W.-T."/>
        </authorList>
    </citation>
    <scope>NUCLEOTIDE SEQUENCE</scope>
    <source>
        <strain evidence="12">NA20</strain>
    </source>
</reference>
<evidence type="ECO:0000256" key="7">
    <source>
        <dbReference type="ARBA" id="ARBA00022777"/>
    </source>
</evidence>
<comment type="similarity">
    <text evidence="2">In the N-terminal section; belongs to the phytochrome family.</text>
</comment>
<evidence type="ECO:0000256" key="3">
    <source>
        <dbReference type="ARBA" id="ARBA00012438"/>
    </source>
</evidence>
<feature type="domain" description="Phytochrome chromophore attachment site" evidence="10">
    <location>
        <begin position="149"/>
        <end position="305"/>
    </location>
</feature>
<dbReference type="EC" id="2.7.13.3" evidence="3"/>
<dbReference type="CDD" id="cd00082">
    <property type="entry name" value="HisKA"/>
    <property type="match status" value="1"/>
</dbReference>
<dbReference type="SMART" id="SM00065">
    <property type="entry name" value="GAF"/>
    <property type="match status" value="1"/>
</dbReference>
<evidence type="ECO:0000256" key="2">
    <source>
        <dbReference type="ARBA" id="ARBA00006402"/>
    </source>
</evidence>
<dbReference type="Proteomes" id="UP001165367">
    <property type="component" value="Unassembled WGS sequence"/>
</dbReference>
<dbReference type="InterPro" id="IPR013515">
    <property type="entry name" value="Phytochrome_cen-reg"/>
</dbReference>
<proteinExistence type="inferred from homology"/>
<dbReference type="InterPro" id="IPR003018">
    <property type="entry name" value="GAF"/>
</dbReference>
<dbReference type="Pfam" id="PF02518">
    <property type="entry name" value="HATPase_c"/>
    <property type="match status" value="1"/>
</dbReference>
<keyword evidence="12" id="KW-0547">Nucleotide-binding</keyword>
<evidence type="ECO:0000256" key="6">
    <source>
        <dbReference type="ARBA" id="ARBA00022679"/>
    </source>
</evidence>
<evidence type="ECO:0000256" key="4">
    <source>
        <dbReference type="ARBA" id="ARBA00022543"/>
    </source>
</evidence>
<dbReference type="PROSITE" id="PS50109">
    <property type="entry name" value="HIS_KIN"/>
    <property type="match status" value="1"/>
</dbReference>
<evidence type="ECO:0000313" key="12">
    <source>
        <dbReference type="EMBL" id="MCG2614618.1"/>
    </source>
</evidence>
<keyword evidence="12" id="KW-0067">ATP-binding</keyword>
<dbReference type="Pfam" id="PF00512">
    <property type="entry name" value="HisKA"/>
    <property type="match status" value="1"/>
</dbReference>
<dbReference type="InterPro" id="IPR013654">
    <property type="entry name" value="PAS_2"/>
</dbReference>
<feature type="domain" description="Histidine kinase" evidence="11">
    <location>
        <begin position="531"/>
        <end position="745"/>
    </location>
</feature>
<dbReference type="InterPro" id="IPR036097">
    <property type="entry name" value="HisK_dim/P_sf"/>
</dbReference>
<comment type="caution">
    <text evidence="12">The sequence shown here is derived from an EMBL/GenBank/DDBJ whole genome shotgun (WGS) entry which is preliminary data.</text>
</comment>
<dbReference type="InterPro" id="IPR016132">
    <property type="entry name" value="Phyto_chromo_attachment"/>
</dbReference>
<evidence type="ECO:0000259" key="10">
    <source>
        <dbReference type="PROSITE" id="PS50046"/>
    </source>
</evidence>